<dbReference type="Pfam" id="PF00196">
    <property type="entry name" value="GerE"/>
    <property type="match status" value="1"/>
</dbReference>
<dbReference type="CDD" id="cd06170">
    <property type="entry name" value="LuxR_C_like"/>
    <property type="match status" value="1"/>
</dbReference>
<dbReference type="Gene3D" id="1.10.10.10">
    <property type="entry name" value="Winged helix-like DNA-binding domain superfamily/Winged helix DNA-binding domain"/>
    <property type="match status" value="1"/>
</dbReference>
<keyword evidence="8" id="KW-1185">Reference proteome</keyword>
<dbReference type="AlphaFoldDB" id="A0A7W7KDE2"/>
<dbReference type="SMART" id="SM00448">
    <property type="entry name" value="REC"/>
    <property type="match status" value="1"/>
</dbReference>
<comment type="caution">
    <text evidence="7">The sequence shown here is derived from an EMBL/GenBank/DDBJ whole genome shotgun (WGS) entry which is preliminary data.</text>
</comment>
<dbReference type="EMBL" id="JACHLR010000020">
    <property type="protein sequence ID" value="MBB4860371.1"/>
    <property type="molecule type" value="Genomic_DNA"/>
</dbReference>
<protein>
    <submittedName>
        <fullName evidence="7">FixJ family two-component response regulator</fullName>
    </submittedName>
</protein>
<reference evidence="7 8" key="1">
    <citation type="submission" date="2020-08" db="EMBL/GenBank/DDBJ databases">
        <title>Functional genomics of gut bacteria from endangered species of beetles.</title>
        <authorList>
            <person name="Carlos-Shanley C."/>
        </authorList>
    </citation>
    <scope>NUCLEOTIDE SEQUENCE [LARGE SCALE GENOMIC DNA]</scope>
    <source>
        <strain evidence="7 8">S00245</strain>
    </source>
</reference>
<dbReference type="InterPro" id="IPR000792">
    <property type="entry name" value="Tscrpt_reg_LuxR_C"/>
</dbReference>
<dbReference type="Gene3D" id="3.40.50.2300">
    <property type="match status" value="1"/>
</dbReference>
<dbReference type="PANTHER" id="PTHR44688">
    <property type="entry name" value="DNA-BINDING TRANSCRIPTIONAL ACTIVATOR DEVR_DOSR"/>
    <property type="match status" value="1"/>
</dbReference>
<sequence>MIDPVPARASSVAVLDDDADLAATVSRLLARHEITALPFTDPHDLLNAWPTRHFACVVSDIQMGDMDGFAFADALRKHDPAVAMVFMTAWPTTTHAVDAVRRHGGLDYLEKPIDEARLIAAVGDGVAWSARQRRIAALTAAFTKREREVFDLLVRGHSNKEIAQRLGISARTVEDHRAAITAKTRTNGLAQLIALSRGDVLRPLPANPGNFPDSLWEPAK</sequence>
<proteinExistence type="predicted"/>
<feature type="domain" description="Response regulatory" evidence="6">
    <location>
        <begin position="11"/>
        <end position="126"/>
    </location>
</feature>
<keyword evidence="1" id="KW-0805">Transcription regulation</keyword>
<keyword evidence="3" id="KW-0804">Transcription</keyword>
<dbReference type="SMART" id="SM00421">
    <property type="entry name" value="HTH_LUXR"/>
    <property type="match status" value="1"/>
</dbReference>
<dbReference type="GO" id="GO:0000160">
    <property type="term" value="P:phosphorelay signal transduction system"/>
    <property type="evidence" value="ECO:0007669"/>
    <property type="project" value="InterPro"/>
</dbReference>
<name>A0A7W7KDE2_9SPHN</name>
<dbReference type="InterPro" id="IPR011006">
    <property type="entry name" value="CheY-like_superfamily"/>
</dbReference>
<evidence type="ECO:0000313" key="8">
    <source>
        <dbReference type="Proteomes" id="UP000555448"/>
    </source>
</evidence>
<keyword evidence="2" id="KW-0238">DNA-binding</keyword>
<dbReference type="InterPro" id="IPR001789">
    <property type="entry name" value="Sig_transdc_resp-reg_receiver"/>
</dbReference>
<feature type="modified residue" description="4-aspartylphosphate" evidence="4">
    <location>
        <position position="60"/>
    </location>
</feature>
<evidence type="ECO:0000259" key="5">
    <source>
        <dbReference type="PROSITE" id="PS50043"/>
    </source>
</evidence>
<evidence type="ECO:0000256" key="4">
    <source>
        <dbReference type="PROSITE-ProRule" id="PRU00169"/>
    </source>
</evidence>
<feature type="domain" description="HTH luxR-type" evidence="5">
    <location>
        <begin position="135"/>
        <end position="200"/>
    </location>
</feature>
<evidence type="ECO:0000256" key="1">
    <source>
        <dbReference type="ARBA" id="ARBA00023015"/>
    </source>
</evidence>
<dbReference type="GO" id="GO:0006355">
    <property type="term" value="P:regulation of DNA-templated transcription"/>
    <property type="evidence" value="ECO:0007669"/>
    <property type="project" value="InterPro"/>
</dbReference>
<evidence type="ECO:0000259" key="6">
    <source>
        <dbReference type="PROSITE" id="PS50110"/>
    </source>
</evidence>
<dbReference type="PRINTS" id="PR00038">
    <property type="entry name" value="HTHLUXR"/>
</dbReference>
<dbReference type="PROSITE" id="PS50110">
    <property type="entry name" value="RESPONSE_REGULATORY"/>
    <property type="match status" value="1"/>
</dbReference>
<evidence type="ECO:0000256" key="3">
    <source>
        <dbReference type="ARBA" id="ARBA00023163"/>
    </source>
</evidence>
<dbReference type="GO" id="GO:0003677">
    <property type="term" value="F:DNA binding"/>
    <property type="evidence" value="ECO:0007669"/>
    <property type="project" value="UniProtKB-KW"/>
</dbReference>
<dbReference type="InterPro" id="IPR036388">
    <property type="entry name" value="WH-like_DNA-bd_sf"/>
</dbReference>
<dbReference type="PROSITE" id="PS50043">
    <property type="entry name" value="HTH_LUXR_2"/>
    <property type="match status" value="1"/>
</dbReference>
<dbReference type="PROSITE" id="PS00622">
    <property type="entry name" value="HTH_LUXR_1"/>
    <property type="match status" value="1"/>
</dbReference>
<accession>A0A7W7KDE2</accession>
<dbReference type="Pfam" id="PF00072">
    <property type="entry name" value="Response_reg"/>
    <property type="match status" value="1"/>
</dbReference>
<dbReference type="SUPFAM" id="SSF46894">
    <property type="entry name" value="C-terminal effector domain of the bipartite response regulators"/>
    <property type="match status" value="1"/>
</dbReference>
<evidence type="ECO:0000313" key="7">
    <source>
        <dbReference type="EMBL" id="MBB4860371.1"/>
    </source>
</evidence>
<dbReference type="PANTHER" id="PTHR44688:SF16">
    <property type="entry name" value="DNA-BINDING TRANSCRIPTIONAL ACTIVATOR DEVR_DOSR"/>
    <property type="match status" value="1"/>
</dbReference>
<dbReference type="RefSeq" id="WP_184249004.1">
    <property type="nucleotide sequence ID" value="NZ_JACHLR010000020.1"/>
</dbReference>
<keyword evidence="4" id="KW-0597">Phosphoprotein</keyword>
<evidence type="ECO:0000256" key="2">
    <source>
        <dbReference type="ARBA" id="ARBA00023125"/>
    </source>
</evidence>
<organism evidence="7 8">
    <name type="scientific">Novosphingobium chloroacetimidivorans</name>
    <dbReference type="NCBI Taxonomy" id="1428314"/>
    <lineage>
        <taxon>Bacteria</taxon>
        <taxon>Pseudomonadati</taxon>
        <taxon>Pseudomonadota</taxon>
        <taxon>Alphaproteobacteria</taxon>
        <taxon>Sphingomonadales</taxon>
        <taxon>Sphingomonadaceae</taxon>
        <taxon>Novosphingobium</taxon>
    </lineage>
</organism>
<gene>
    <name evidence="7" type="ORF">HNO88_003714</name>
</gene>
<dbReference type="SUPFAM" id="SSF52172">
    <property type="entry name" value="CheY-like"/>
    <property type="match status" value="1"/>
</dbReference>
<dbReference type="InterPro" id="IPR016032">
    <property type="entry name" value="Sig_transdc_resp-reg_C-effctor"/>
</dbReference>
<dbReference type="Proteomes" id="UP000555448">
    <property type="component" value="Unassembled WGS sequence"/>
</dbReference>